<organism evidence="11 12">
    <name type="scientific">Huso huso</name>
    <name type="common">Beluga</name>
    <name type="synonym">Acipenser huso</name>
    <dbReference type="NCBI Taxonomy" id="61971"/>
    <lineage>
        <taxon>Eukaryota</taxon>
        <taxon>Metazoa</taxon>
        <taxon>Chordata</taxon>
        <taxon>Craniata</taxon>
        <taxon>Vertebrata</taxon>
        <taxon>Euteleostomi</taxon>
        <taxon>Actinopterygii</taxon>
        <taxon>Chondrostei</taxon>
        <taxon>Acipenseriformes</taxon>
        <taxon>Acipenseridae</taxon>
        <taxon>Huso</taxon>
    </lineage>
</organism>
<keyword evidence="12" id="KW-1185">Reference proteome</keyword>
<comment type="subcellular location">
    <subcellularLocation>
        <location evidence="1">Cell membrane</location>
    </subcellularLocation>
</comment>
<evidence type="ECO:0000256" key="4">
    <source>
        <dbReference type="ARBA" id="ARBA00022729"/>
    </source>
</evidence>
<evidence type="ECO:0000256" key="7">
    <source>
        <dbReference type="ARBA" id="ARBA00023157"/>
    </source>
</evidence>
<proteinExistence type="predicted"/>
<comment type="caution">
    <text evidence="11">The sequence shown here is derived from an EMBL/GenBank/DDBJ whole genome shotgun (WGS) entry which is preliminary data.</text>
</comment>
<accession>A0ABR0YKE5</accession>
<dbReference type="InterPro" id="IPR036364">
    <property type="entry name" value="SEA_dom_sf"/>
</dbReference>
<dbReference type="InterPro" id="IPR000082">
    <property type="entry name" value="SEA_dom"/>
</dbReference>
<keyword evidence="4" id="KW-0732">Signal</keyword>
<gene>
    <name evidence="11" type="ORF">HHUSO_G27755</name>
</gene>
<dbReference type="InterPro" id="IPR009030">
    <property type="entry name" value="Growth_fac_rcpt_cys_sf"/>
</dbReference>
<evidence type="ECO:0000259" key="10">
    <source>
        <dbReference type="PROSITE" id="PS50024"/>
    </source>
</evidence>
<dbReference type="Proteomes" id="UP001369086">
    <property type="component" value="Unassembled WGS sequence"/>
</dbReference>
<dbReference type="SUPFAM" id="SSF82671">
    <property type="entry name" value="SEA domain"/>
    <property type="match status" value="1"/>
</dbReference>
<keyword evidence="6 9" id="KW-0472">Membrane</keyword>
<dbReference type="PANTHER" id="PTHR24037:SF7">
    <property type="entry name" value="FLOCCULATION PROTEIN FLO11 ISOFORM X1-RELATED"/>
    <property type="match status" value="1"/>
</dbReference>
<dbReference type="Pfam" id="PF01390">
    <property type="entry name" value="SEA"/>
    <property type="match status" value="1"/>
</dbReference>
<dbReference type="EMBL" id="JAHFZB010000028">
    <property type="protein sequence ID" value="KAK6473081.1"/>
    <property type="molecule type" value="Genomic_DNA"/>
</dbReference>
<name>A0ABR0YKE5_HUSHU</name>
<evidence type="ECO:0000256" key="6">
    <source>
        <dbReference type="ARBA" id="ARBA00023136"/>
    </source>
</evidence>
<evidence type="ECO:0000256" key="9">
    <source>
        <dbReference type="SAM" id="Phobius"/>
    </source>
</evidence>
<evidence type="ECO:0000313" key="12">
    <source>
        <dbReference type="Proteomes" id="UP001369086"/>
    </source>
</evidence>
<keyword evidence="2" id="KW-1003">Cell membrane</keyword>
<sequence>MNYTCQCIPGYYYESSNGCVQAKTFPGELHLKSINFTESMSDKSSKEFQIISSQIEAELNSILKNEKGYIKSVVLKLAPGSVLARVDNFYDLNSNVTAETISNAIRKQTETCDDTNTCKLIDKETTYSNENLCAQHNSCDLSTTTCSYTIGILSCPCKNGYLPSSFSPHVCVACASGYKVENNKCVVCPFGRAGFNCDDSSLLAVVVISCVLGGLLCIVILALLILCCSLKRSSSYSSPYPPEDFLMWPKQEVPKIPRATTNCEATQLEMTENGSTHNLVAYDNIDELKTFRGKNQSRYSYLCHGQENPYFVPDEDKRT</sequence>
<evidence type="ECO:0000256" key="5">
    <source>
        <dbReference type="ARBA" id="ARBA00022737"/>
    </source>
</evidence>
<reference evidence="11 12" key="1">
    <citation type="submission" date="2021-05" db="EMBL/GenBank/DDBJ databases">
        <authorList>
            <person name="Zahm M."/>
            <person name="Klopp C."/>
            <person name="Cabau C."/>
            <person name="Kuhl H."/>
            <person name="Suciu R."/>
            <person name="Ciorpac M."/>
            <person name="Holostenco D."/>
            <person name="Gessner J."/>
            <person name="Wuertz S."/>
            <person name="Hohne C."/>
            <person name="Stock M."/>
            <person name="Gislard M."/>
            <person name="Lluch J."/>
            <person name="Milhes M."/>
            <person name="Lampietro C."/>
            <person name="Lopez Roques C."/>
            <person name="Donnadieu C."/>
            <person name="Du K."/>
            <person name="Schartl M."/>
            <person name="Guiguen Y."/>
        </authorList>
    </citation>
    <scope>NUCLEOTIDE SEQUENCE [LARGE SCALE GENOMIC DNA]</scope>
    <source>
        <strain evidence="11">Hh-F2</strain>
        <tissue evidence="11">Blood</tissue>
    </source>
</reference>
<feature type="domain" description="SEA" evidence="10">
    <location>
        <begin position="21"/>
        <end position="133"/>
    </location>
</feature>
<keyword evidence="9" id="KW-1133">Transmembrane helix</keyword>
<dbReference type="SUPFAM" id="SSF57184">
    <property type="entry name" value="Growth factor receptor domain"/>
    <property type="match status" value="1"/>
</dbReference>
<keyword evidence="7" id="KW-1015">Disulfide bond</keyword>
<dbReference type="PROSITE" id="PS50024">
    <property type="entry name" value="SEA"/>
    <property type="match status" value="1"/>
</dbReference>
<evidence type="ECO:0000256" key="1">
    <source>
        <dbReference type="ARBA" id="ARBA00004236"/>
    </source>
</evidence>
<dbReference type="Gene3D" id="3.30.70.960">
    <property type="entry name" value="SEA domain"/>
    <property type="match status" value="1"/>
</dbReference>
<evidence type="ECO:0000256" key="8">
    <source>
        <dbReference type="ARBA" id="ARBA00023180"/>
    </source>
</evidence>
<evidence type="ECO:0000256" key="3">
    <source>
        <dbReference type="ARBA" id="ARBA00022536"/>
    </source>
</evidence>
<keyword evidence="5" id="KW-0677">Repeat</keyword>
<evidence type="ECO:0000256" key="2">
    <source>
        <dbReference type="ARBA" id="ARBA00022475"/>
    </source>
</evidence>
<keyword evidence="8" id="KW-0325">Glycoprotein</keyword>
<evidence type="ECO:0000313" key="11">
    <source>
        <dbReference type="EMBL" id="KAK6473081.1"/>
    </source>
</evidence>
<dbReference type="PANTHER" id="PTHR24037">
    <property type="entry name" value="HEART DEVELOPMENT PROTEIN WITH EGF-LIKE DOMAINS 1"/>
    <property type="match status" value="1"/>
</dbReference>
<feature type="transmembrane region" description="Helical" evidence="9">
    <location>
        <begin position="202"/>
        <end position="227"/>
    </location>
</feature>
<protein>
    <submittedName>
        <fullName evidence="11">Protein HEG</fullName>
    </submittedName>
</protein>
<keyword evidence="9" id="KW-0812">Transmembrane</keyword>
<keyword evidence="3" id="KW-0245">EGF-like domain</keyword>